<dbReference type="SUPFAM" id="SSF55073">
    <property type="entry name" value="Nucleotide cyclase"/>
    <property type="match status" value="1"/>
</dbReference>
<feature type="transmembrane region" description="Helical" evidence="5">
    <location>
        <begin position="97"/>
        <end position="119"/>
    </location>
</feature>
<dbReference type="PANTHER" id="PTHR45138">
    <property type="entry name" value="REGULATORY COMPONENTS OF SENSORY TRANSDUCTION SYSTEM"/>
    <property type="match status" value="1"/>
</dbReference>
<dbReference type="GO" id="GO:1902201">
    <property type="term" value="P:negative regulation of bacterial-type flagellum-dependent cell motility"/>
    <property type="evidence" value="ECO:0007669"/>
    <property type="project" value="TreeGrafter"/>
</dbReference>
<evidence type="ECO:0000256" key="4">
    <source>
        <dbReference type="SAM" id="MobiDB-lite"/>
    </source>
</evidence>
<evidence type="ECO:0000259" key="6">
    <source>
        <dbReference type="PROSITE" id="PS50887"/>
    </source>
</evidence>
<dbReference type="InterPro" id="IPR000160">
    <property type="entry name" value="GGDEF_dom"/>
</dbReference>
<dbReference type="EMBL" id="FNIV01000012">
    <property type="protein sequence ID" value="SDO80058.1"/>
    <property type="molecule type" value="Genomic_DNA"/>
</dbReference>
<keyword evidence="5" id="KW-0812">Transmembrane</keyword>
<dbReference type="PANTHER" id="PTHR45138:SF9">
    <property type="entry name" value="DIGUANYLATE CYCLASE DGCM-RELATED"/>
    <property type="match status" value="1"/>
</dbReference>
<feature type="transmembrane region" description="Helical" evidence="5">
    <location>
        <begin position="183"/>
        <end position="200"/>
    </location>
</feature>
<feature type="transmembrane region" description="Helical" evidence="5">
    <location>
        <begin position="131"/>
        <end position="151"/>
    </location>
</feature>
<evidence type="ECO:0000256" key="1">
    <source>
        <dbReference type="ARBA" id="ARBA00001946"/>
    </source>
</evidence>
<dbReference type="STRING" id="419597.SAMN04487957_11252"/>
<feature type="domain" description="GGDEF" evidence="6">
    <location>
        <begin position="274"/>
        <end position="406"/>
    </location>
</feature>
<gene>
    <name evidence="7" type="ORF">SAMN04487957_11252</name>
</gene>
<feature type="region of interest" description="Disordered" evidence="4">
    <location>
        <begin position="1"/>
        <end position="27"/>
    </location>
</feature>
<evidence type="ECO:0000256" key="5">
    <source>
        <dbReference type="SAM" id="Phobius"/>
    </source>
</evidence>
<keyword evidence="5" id="KW-0472">Membrane</keyword>
<dbReference type="RefSeq" id="WP_176760306.1">
    <property type="nucleotide sequence ID" value="NZ_FNIV01000012.1"/>
</dbReference>
<name>A0A1H0MHW1_9GAMM</name>
<dbReference type="InterPro" id="IPR043128">
    <property type="entry name" value="Rev_trsase/Diguanyl_cyclase"/>
</dbReference>
<dbReference type="FunFam" id="3.30.70.270:FF:000001">
    <property type="entry name" value="Diguanylate cyclase domain protein"/>
    <property type="match status" value="1"/>
</dbReference>
<feature type="transmembrane region" description="Helical" evidence="5">
    <location>
        <begin position="212"/>
        <end position="229"/>
    </location>
</feature>
<dbReference type="Gene3D" id="3.30.70.270">
    <property type="match status" value="1"/>
</dbReference>
<dbReference type="GO" id="GO:0005886">
    <property type="term" value="C:plasma membrane"/>
    <property type="evidence" value="ECO:0007669"/>
    <property type="project" value="TreeGrafter"/>
</dbReference>
<dbReference type="GO" id="GO:0052621">
    <property type="term" value="F:diguanylate cyclase activity"/>
    <property type="evidence" value="ECO:0007669"/>
    <property type="project" value="UniProtKB-EC"/>
</dbReference>
<organism evidence="7 8">
    <name type="scientific">Halomonas shengliensis</name>
    <dbReference type="NCBI Taxonomy" id="419597"/>
    <lineage>
        <taxon>Bacteria</taxon>
        <taxon>Pseudomonadati</taxon>
        <taxon>Pseudomonadota</taxon>
        <taxon>Gammaproteobacteria</taxon>
        <taxon>Oceanospirillales</taxon>
        <taxon>Halomonadaceae</taxon>
        <taxon>Halomonas</taxon>
    </lineage>
</organism>
<dbReference type="PROSITE" id="PS50887">
    <property type="entry name" value="GGDEF"/>
    <property type="match status" value="1"/>
</dbReference>
<comment type="cofactor">
    <cofactor evidence="1">
        <name>Mg(2+)</name>
        <dbReference type="ChEBI" id="CHEBI:18420"/>
    </cofactor>
</comment>
<accession>A0A1H0MHW1</accession>
<protein>
    <recommendedName>
        <fullName evidence="2">diguanylate cyclase</fullName>
        <ecNumber evidence="2">2.7.7.65</ecNumber>
    </recommendedName>
</protein>
<dbReference type="AlphaFoldDB" id="A0A1H0MHW1"/>
<dbReference type="SMART" id="SM00267">
    <property type="entry name" value="GGDEF"/>
    <property type="match status" value="1"/>
</dbReference>
<dbReference type="InterPro" id="IPR029787">
    <property type="entry name" value="Nucleotide_cyclase"/>
</dbReference>
<evidence type="ECO:0000313" key="7">
    <source>
        <dbReference type="EMBL" id="SDO80058.1"/>
    </source>
</evidence>
<reference evidence="8" key="1">
    <citation type="submission" date="2016-10" db="EMBL/GenBank/DDBJ databases">
        <authorList>
            <person name="Varghese N."/>
            <person name="Submissions S."/>
        </authorList>
    </citation>
    <scope>NUCLEOTIDE SEQUENCE [LARGE SCALE GENOMIC DNA]</scope>
    <source>
        <strain evidence="8">CGMCC 1.6444</strain>
    </source>
</reference>
<dbReference type="Proteomes" id="UP000199075">
    <property type="component" value="Unassembled WGS sequence"/>
</dbReference>
<feature type="transmembrane region" description="Helical" evidence="5">
    <location>
        <begin position="157"/>
        <end position="176"/>
    </location>
</feature>
<dbReference type="CDD" id="cd01949">
    <property type="entry name" value="GGDEF"/>
    <property type="match status" value="1"/>
</dbReference>
<proteinExistence type="predicted"/>
<dbReference type="InterPro" id="IPR050469">
    <property type="entry name" value="Diguanylate_Cyclase"/>
</dbReference>
<dbReference type="EC" id="2.7.7.65" evidence="2"/>
<keyword evidence="5" id="KW-1133">Transmembrane helix</keyword>
<keyword evidence="8" id="KW-1185">Reference proteome</keyword>
<feature type="transmembrane region" description="Helical" evidence="5">
    <location>
        <begin position="71"/>
        <end position="91"/>
    </location>
</feature>
<dbReference type="Pfam" id="PF00990">
    <property type="entry name" value="GGDEF"/>
    <property type="match status" value="1"/>
</dbReference>
<comment type="catalytic activity">
    <reaction evidence="3">
        <text>2 GTP = 3',3'-c-di-GMP + 2 diphosphate</text>
        <dbReference type="Rhea" id="RHEA:24898"/>
        <dbReference type="ChEBI" id="CHEBI:33019"/>
        <dbReference type="ChEBI" id="CHEBI:37565"/>
        <dbReference type="ChEBI" id="CHEBI:58805"/>
        <dbReference type="EC" id="2.7.7.65"/>
    </reaction>
</comment>
<sequence length="406" mass="44704">MPTPRRQRSTDDNAASDTAQRRHPAPSQPFATLRTCGELRTSLTSLRDTFSNRHHSLDFAYSHAHYLRNRVLAVGLLFLLLTPLWALVDIVMLPRDLWGITLSGRGLLLAGLAGVLLLARQSRERIGRIRVSAGLLLALPATFYALVLGIVPDGDVARLAGYAFIPFLLVAALSVFPFTLVESLAAGVALLWLLAFAQRVDGSWLTPAGLEGLWLLASLLAVSLAANHFQLSLLMRVYRQATHDPLTGLFNRGALTLHLEKLQAWRRQQGETAPACSVLMMDIDHFKRINDTHGHSVGDLVLAEFARVVSDQTRAEDCVARYGGEEFVVLLVDADVARGSRVAERIRSTVEAHHFPDHDHQRVPVTTSIGVARLGERETPQQALERADAALYRAKAQGRNRVTHAD</sequence>
<evidence type="ECO:0000256" key="2">
    <source>
        <dbReference type="ARBA" id="ARBA00012528"/>
    </source>
</evidence>
<dbReference type="NCBIfam" id="TIGR00254">
    <property type="entry name" value="GGDEF"/>
    <property type="match status" value="1"/>
</dbReference>
<evidence type="ECO:0000256" key="3">
    <source>
        <dbReference type="ARBA" id="ARBA00034247"/>
    </source>
</evidence>
<evidence type="ECO:0000313" key="8">
    <source>
        <dbReference type="Proteomes" id="UP000199075"/>
    </source>
</evidence>
<dbReference type="GO" id="GO:0043709">
    <property type="term" value="P:cell adhesion involved in single-species biofilm formation"/>
    <property type="evidence" value="ECO:0007669"/>
    <property type="project" value="TreeGrafter"/>
</dbReference>